<dbReference type="InterPro" id="IPR052205">
    <property type="entry name" value="FliO/MopB"/>
</dbReference>
<dbReference type="HOGENOM" id="CLU_113213_0_1_6"/>
<dbReference type="RefSeq" id="WP_011813295.1">
    <property type="nucleotide sequence ID" value="NC_008789.1"/>
</dbReference>
<dbReference type="GO" id="GO:0005886">
    <property type="term" value="C:plasma membrane"/>
    <property type="evidence" value="ECO:0007669"/>
    <property type="project" value="UniProtKB-SubCell"/>
</dbReference>
<dbReference type="Proteomes" id="UP000000647">
    <property type="component" value="Chromosome"/>
</dbReference>
<dbReference type="GO" id="GO:0009425">
    <property type="term" value="C:bacterial-type flagellum basal body"/>
    <property type="evidence" value="ECO:0007669"/>
    <property type="project" value="UniProtKB-SubCell"/>
</dbReference>
<evidence type="ECO:0000256" key="7">
    <source>
        <dbReference type="RuleBase" id="RU362064"/>
    </source>
</evidence>
<evidence type="ECO:0000256" key="1">
    <source>
        <dbReference type="ARBA" id="ARBA00022475"/>
    </source>
</evidence>
<dbReference type="EMBL" id="CP000544">
    <property type="protein sequence ID" value="ABM61272.1"/>
    <property type="molecule type" value="Genomic_DNA"/>
</dbReference>
<dbReference type="AlphaFoldDB" id="A1WUB0"/>
<gene>
    <name evidence="8" type="ordered locus">Hhal_0485</name>
</gene>
<dbReference type="Pfam" id="PF04347">
    <property type="entry name" value="FliO"/>
    <property type="match status" value="1"/>
</dbReference>
<dbReference type="OrthoDB" id="5741235at2"/>
<proteinExistence type="inferred from homology"/>
<sequence>MALRLRSPASLFRRPRRATVALGVNLLALPAPAWAETVPGVEAEAIARVIVALLVVLAVIIGLAWLLRRFGGGAVGGTGQMRVLGSLPVGQRERVVLVQVGDTQLLLGVAPGRVQTLHVLETPVTGVGGETGDGQGGPFAARLRRLMQQSDQQ</sequence>
<keyword evidence="3 7" id="KW-1133">Transmembrane helix</keyword>
<evidence type="ECO:0000256" key="4">
    <source>
        <dbReference type="ARBA" id="ARBA00023136"/>
    </source>
</evidence>
<comment type="similarity">
    <text evidence="6 7">Belongs to the FliO/MopB family.</text>
</comment>
<keyword evidence="2 7" id="KW-0812">Transmembrane</keyword>
<dbReference type="eggNOG" id="COG3190">
    <property type="taxonomic scope" value="Bacteria"/>
</dbReference>
<reference evidence="9" key="1">
    <citation type="submission" date="2006-12" db="EMBL/GenBank/DDBJ databases">
        <title>Complete sequence of Halorhodospira halophila SL1.</title>
        <authorList>
            <consortium name="US DOE Joint Genome Institute"/>
            <person name="Copeland A."/>
            <person name="Lucas S."/>
            <person name="Lapidus A."/>
            <person name="Barry K."/>
            <person name="Detter J.C."/>
            <person name="Glavina del Rio T."/>
            <person name="Hammon N."/>
            <person name="Israni S."/>
            <person name="Dalin E."/>
            <person name="Tice H."/>
            <person name="Pitluck S."/>
            <person name="Saunders E."/>
            <person name="Brettin T."/>
            <person name="Bruce D."/>
            <person name="Han C."/>
            <person name="Tapia R."/>
            <person name="Schmutz J."/>
            <person name="Larimer F."/>
            <person name="Land M."/>
            <person name="Hauser L."/>
            <person name="Kyrpides N."/>
            <person name="Mikhailova N."/>
            <person name="Hoff W."/>
            <person name="Richardson P."/>
        </authorList>
    </citation>
    <scope>NUCLEOTIDE SEQUENCE [LARGE SCALE GENOMIC DNA]</scope>
    <source>
        <strain evidence="9">DSM 244 / SL1</strain>
    </source>
</reference>
<comment type="subcellular location">
    <subcellularLocation>
        <location evidence="7">Cell membrane</location>
    </subcellularLocation>
    <subcellularLocation>
        <location evidence="7">Bacterial flagellum basal body</location>
    </subcellularLocation>
</comment>
<dbReference type="NCBIfam" id="TIGR03500">
    <property type="entry name" value="FliO_TIGR"/>
    <property type="match status" value="1"/>
</dbReference>
<evidence type="ECO:0000313" key="8">
    <source>
        <dbReference type="EMBL" id="ABM61272.1"/>
    </source>
</evidence>
<evidence type="ECO:0000256" key="2">
    <source>
        <dbReference type="ARBA" id="ARBA00022692"/>
    </source>
</evidence>
<organism evidence="8 9">
    <name type="scientific">Halorhodospira halophila (strain DSM 244 / SL1)</name>
    <name type="common">Ectothiorhodospira halophila (strain DSM 244 / SL1)</name>
    <dbReference type="NCBI Taxonomy" id="349124"/>
    <lineage>
        <taxon>Bacteria</taxon>
        <taxon>Pseudomonadati</taxon>
        <taxon>Pseudomonadota</taxon>
        <taxon>Gammaproteobacteria</taxon>
        <taxon>Chromatiales</taxon>
        <taxon>Ectothiorhodospiraceae</taxon>
        <taxon>Halorhodospira</taxon>
    </lineage>
</organism>
<evidence type="ECO:0000256" key="5">
    <source>
        <dbReference type="ARBA" id="ARBA00023143"/>
    </source>
</evidence>
<dbReference type="STRING" id="349124.Hhal_0485"/>
<keyword evidence="4 7" id="KW-0472">Membrane</keyword>
<dbReference type="InterPro" id="IPR022781">
    <property type="entry name" value="Flagellar_biosynth_FliO"/>
</dbReference>
<feature type="transmembrane region" description="Helical" evidence="7">
    <location>
        <begin position="45"/>
        <end position="67"/>
    </location>
</feature>
<name>A1WUB0_HALHL</name>
<dbReference type="KEGG" id="hha:Hhal_0485"/>
<keyword evidence="8" id="KW-0969">Cilium</keyword>
<evidence type="ECO:0000256" key="3">
    <source>
        <dbReference type="ARBA" id="ARBA00022989"/>
    </source>
</evidence>
<evidence type="ECO:0000256" key="6">
    <source>
        <dbReference type="ARBA" id="ARBA00037937"/>
    </source>
</evidence>
<keyword evidence="8" id="KW-0282">Flagellum</keyword>
<dbReference type="PANTHER" id="PTHR38766">
    <property type="entry name" value="FLAGELLAR PROTEIN FLIO"/>
    <property type="match status" value="1"/>
</dbReference>
<keyword evidence="9" id="KW-1185">Reference proteome</keyword>
<accession>A1WUB0</accession>
<keyword evidence="1 7" id="KW-1003">Cell membrane</keyword>
<evidence type="ECO:0000313" key="9">
    <source>
        <dbReference type="Proteomes" id="UP000000647"/>
    </source>
</evidence>
<dbReference type="GO" id="GO:0044781">
    <property type="term" value="P:bacterial-type flagellum organization"/>
    <property type="evidence" value="ECO:0007669"/>
    <property type="project" value="UniProtKB-UniRule"/>
</dbReference>
<reference evidence="8 9" key="2">
    <citation type="journal article" date="2013" name="Stand. Genomic Sci.">
        <title>Complete genome sequence of Halorhodospira halophila SL1.</title>
        <authorList>
            <person name="Challacombe J.F."/>
            <person name="Majid S."/>
            <person name="Deole R."/>
            <person name="Brettin T.S."/>
            <person name="Bruce D."/>
            <person name="Delano S.F."/>
            <person name="Detter J.C."/>
            <person name="Gleasner C.D."/>
            <person name="Han C.S."/>
            <person name="Misra M."/>
            <person name="Reitenga K.G."/>
            <person name="Mikhailova N."/>
            <person name="Woyke T."/>
            <person name="Pitluck S."/>
            <person name="Nolan M."/>
            <person name="Land M.L."/>
            <person name="Saunders E."/>
            <person name="Tapia R."/>
            <person name="Lapidus A."/>
            <person name="Ivanova N."/>
            <person name="Hoff W.D."/>
        </authorList>
    </citation>
    <scope>NUCLEOTIDE SEQUENCE [LARGE SCALE GENOMIC DNA]</scope>
    <source>
        <strain evidence="9">DSM 244 / SL1</strain>
    </source>
</reference>
<keyword evidence="8" id="KW-0966">Cell projection</keyword>
<dbReference type="PANTHER" id="PTHR38766:SF1">
    <property type="entry name" value="FLAGELLAR PROTEIN FLIO"/>
    <property type="match status" value="1"/>
</dbReference>
<protein>
    <recommendedName>
        <fullName evidence="7">Flagellar protein</fullName>
    </recommendedName>
</protein>
<keyword evidence="5 7" id="KW-0975">Bacterial flagellum</keyword>